<gene>
    <name evidence="1" type="ORF">NLJ89_g5467</name>
</gene>
<comment type="caution">
    <text evidence="1">The sequence shown here is derived from an EMBL/GenBank/DDBJ whole genome shotgun (WGS) entry which is preliminary data.</text>
</comment>
<evidence type="ECO:0000313" key="1">
    <source>
        <dbReference type="EMBL" id="KAJ3508967.1"/>
    </source>
</evidence>
<dbReference type="AlphaFoldDB" id="A0A9W8K115"/>
<evidence type="ECO:0000313" key="2">
    <source>
        <dbReference type="Proteomes" id="UP001148786"/>
    </source>
</evidence>
<reference evidence="1" key="1">
    <citation type="submission" date="2022-07" db="EMBL/GenBank/DDBJ databases">
        <title>Genome Sequence of Agrocybe chaxingu.</title>
        <authorList>
            <person name="Buettner E."/>
        </authorList>
    </citation>
    <scope>NUCLEOTIDE SEQUENCE</scope>
    <source>
        <strain evidence="1">MP-N11</strain>
    </source>
</reference>
<dbReference type="EMBL" id="JANKHO010000517">
    <property type="protein sequence ID" value="KAJ3508967.1"/>
    <property type="molecule type" value="Genomic_DNA"/>
</dbReference>
<name>A0A9W8K115_9AGAR</name>
<organism evidence="1 2">
    <name type="scientific">Agrocybe chaxingu</name>
    <dbReference type="NCBI Taxonomy" id="84603"/>
    <lineage>
        <taxon>Eukaryota</taxon>
        <taxon>Fungi</taxon>
        <taxon>Dikarya</taxon>
        <taxon>Basidiomycota</taxon>
        <taxon>Agaricomycotina</taxon>
        <taxon>Agaricomycetes</taxon>
        <taxon>Agaricomycetidae</taxon>
        <taxon>Agaricales</taxon>
        <taxon>Agaricineae</taxon>
        <taxon>Strophariaceae</taxon>
        <taxon>Agrocybe</taxon>
    </lineage>
</organism>
<protein>
    <submittedName>
        <fullName evidence="1">Uncharacterized protein</fullName>
    </submittedName>
</protein>
<proteinExistence type="predicted"/>
<keyword evidence="2" id="KW-1185">Reference proteome</keyword>
<accession>A0A9W8K115</accession>
<sequence>MLLYDRPRETVGYDKSERAILSRFSLWLPFHLTTCFNVSLGSLNEISPPSHRLHNPGGATTSWSMRTQTRPFNAGDVLDVFHDGDESRRGRLSLSTPTPTYEITYRC</sequence>
<dbReference type="Proteomes" id="UP001148786">
    <property type="component" value="Unassembled WGS sequence"/>
</dbReference>